<keyword evidence="1" id="KW-0472">Membrane</keyword>
<feature type="transmembrane region" description="Helical" evidence="1">
    <location>
        <begin position="6"/>
        <end position="30"/>
    </location>
</feature>
<dbReference type="EMBL" id="VUJU01001810">
    <property type="protein sequence ID" value="KAF0763755.1"/>
    <property type="molecule type" value="Genomic_DNA"/>
</dbReference>
<name>A0A6G0Z0E2_APHCR</name>
<dbReference type="InterPro" id="IPR036719">
    <property type="entry name" value="Neuro-gated_channel_TM_sf"/>
</dbReference>
<dbReference type="AlphaFoldDB" id="A0A6G0Z0E2"/>
<dbReference type="Gene3D" id="1.20.58.390">
    <property type="entry name" value="Neurotransmitter-gated ion-channel transmembrane domain"/>
    <property type="match status" value="1"/>
</dbReference>
<keyword evidence="1" id="KW-1133">Transmembrane helix</keyword>
<organism evidence="2 3">
    <name type="scientific">Aphis craccivora</name>
    <name type="common">Cowpea aphid</name>
    <dbReference type="NCBI Taxonomy" id="307492"/>
    <lineage>
        <taxon>Eukaryota</taxon>
        <taxon>Metazoa</taxon>
        <taxon>Ecdysozoa</taxon>
        <taxon>Arthropoda</taxon>
        <taxon>Hexapoda</taxon>
        <taxon>Insecta</taxon>
        <taxon>Pterygota</taxon>
        <taxon>Neoptera</taxon>
        <taxon>Paraneoptera</taxon>
        <taxon>Hemiptera</taxon>
        <taxon>Sternorrhyncha</taxon>
        <taxon>Aphidomorpha</taxon>
        <taxon>Aphidoidea</taxon>
        <taxon>Aphididae</taxon>
        <taxon>Aphidini</taxon>
        <taxon>Aphis</taxon>
        <taxon>Aphis</taxon>
    </lineage>
</organism>
<dbReference type="GO" id="GO:0006811">
    <property type="term" value="P:monoatomic ion transport"/>
    <property type="evidence" value="ECO:0007669"/>
    <property type="project" value="InterPro"/>
</dbReference>
<dbReference type="Proteomes" id="UP000478052">
    <property type="component" value="Unassembled WGS sequence"/>
</dbReference>
<sequence>MVLDRLFLWIFTLAVFAGTAGIILQAPTLYDDRIPIDKKFSEYQTYRKIVKVLGNHGFFDIDNIQFVF</sequence>
<dbReference type="GO" id="GO:0016020">
    <property type="term" value="C:membrane"/>
    <property type="evidence" value="ECO:0007669"/>
    <property type="project" value="InterPro"/>
</dbReference>
<evidence type="ECO:0000313" key="3">
    <source>
        <dbReference type="Proteomes" id="UP000478052"/>
    </source>
</evidence>
<evidence type="ECO:0000256" key="1">
    <source>
        <dbReference type="SAM" id="Phobius"/>
    </source>
</evidence>
<reference evidence="2 3" key="1">
    <citation type="submission" date="2019-08" db="EMBL/GenBank/DDBJ databases">
        <title>Whole genome of Aphis craccivora.</title>
        <authorList>
            <person name="Voronova N.V."/>
            <person name="Shulinski R.S."/>
            <person name="Bandarenka Y.V."/>
            <person name="Zhorov D.G."/>
            <person name="Warner D."/>
        </authorList>
    </citation>
    <scope>NUCLEOTIDE SEQUENCE [LARGE SCALE GENOMIC DNA]</scope>
    <source>
        <strain evidence="2">180601</strain>
        <tissue evidence="2">Whole Body</tissue>
    </source>
</reference>
<dbReference type="OrthoDB" id="5975154at2759"/>
<proteinExistence type="predicted"/>
<comment type="caution">
    <text evidence="2">The sequence shown here is derived from an EMBL/GenBank/DDBJ whole genome shotgun (WGS) entry which is preliminary data.</text>
</comment>
<dbReference type="InterPro" id="IPR038050">
    <property type="entry name" value="Neuro_actylchol_rec"/>
</dbReference>
<evidence type="ECO:0000313" key="2">
    <source>
        <dbReference type="EMBL" id="KAF0763755.1"/>
    </source>
</evidence>
<accession>A0A6G0Z0E2</accession>
<keyword evidence="2" id="KW-0675">Receptor</keyword>
<keyword evidence="3" id="KW-1185">Reference proteome</keyword>
<gene>
    <name evidence="2" type="ORF">FWK35_00014976</name>
</gene>
<keyword evidence="1" id="KW-0812">Transmembrane</keyword>
<protein>
    <submittedName>
        <fullName evidence="2">Acetylcholine receptor subunit alpha-like isoform X2</fullName>
    </submittedName>
</protein>
<dbReference type="SUPFAM" id="SSF90112">
    <property type="entry name" value="Neurotransmitter-gated ion-channel transmembrane pore"/>
    <property type="match status" value="1"/>
</dbReference>